<name>A0A1X0DAU9_9MYCO</name>
<dbReference type="RefSeq" id="WP_083031624.1">
    <property type="nucleotide sequence ID" value="NZ_AP022618.1"/>
</dbReference>
<sequence length="162" mass="16825">MIDDRAGAGFRTGQLALAVALAAVGLAGWGLLRPPVQMPPPSQPQPSDQQIADAKTRACTAFDMVVRAVSTQTNIDLGADPVAQRAVAGNARLATFAGGDYLRNSVDAATATELAGKLRSFADQLQTVGMYQLLEVTNSDAAQAGRLAEVRAASVDLSKLCQ</sequence>
<dbReference type="OrthoDB" id="4761585at2"/>
<protein>
    <submittedName>
        <fullName evidence="1">Uncharacterized protein</fullName>
    </submittedName>
</protein>
<gene>
    <name evidence="1" type="ORF">BST26_13600</name>
</gene>
<comment type="caution">
    <text evidence="1">The sequence shown here is derived from an EMBL/GenBank/DDBJ whole genome shotgun (WGS) entry which is preliminary data.</text>
</comment>
<dbReference type="EMBL" id="MVHS01000032">
    <property type="protein sequence ID" value="ORA69513.1"/>
    <property type="molecule type" value="Genomic_DNA"/>
</dbReference>
<keyword evidence="2" id="KW-1185">Reference proteome</keyword>
<evidence type="ECO:0000313" key="2">
    <source>
        <dbReference type="Proteomes" id="UP000192801"/>
    </source>
</evidence>
<organism evidence="1 2">
    <name type="scientific">Mycolicibacterium insubricum</name>
    <dbReference type="NCBI Taxonomy" id="444597"/>
    <lineage>
        <taxon>Bacteria</taxon>
        <taxon>Bacillati</taxon>
        <taxon>Actinomycetota</taxon>
        <taxon>Actinomycetes</taxon>
        <taxon>Mycobacteriales</taxon>
        <taxon>Mycobacteriaceae</taxon>
        <taxon>Mycolicibacterium</taxon>
    </lineage>
</organism>
<evidence type="ECO:0000313" key="1">
    <source>
        <dbReference type="EMBL" id="ORA69513.1"/>
    </source>
</evidence>
<dbReference type="Proteomes" id="UP000192801">
    <property type="component" value="Unassembled WGS sequence"/>
</dbReference>
<dbReference type="AlphaFoldDB" id="A0A1X0DAU9"/>
<accession>A0A1X0DAU9</accession>
<proteinExistence type="predicted"/>
<reference evidence="1 2" key="1">
    <citation type="submission" date="2016-12" db="EMBL/GenBank/DDBJ databases">
        <title>The new phylogeny of genus Mycobacterium.</title>
        <authorList>
            <person name="Tortoli E."/>
            <person name="Trovato A."/>
            <person name="Cirillo D.M."/>
        </authorList>
    </citation>
    <scope>NUCLEOTIDE SEQUENCE [LARGE SCALE GENOMIC DNA]</scope>
    <source>
        <strain evidence="1 2">DSM 45130</strain>
    </source>
</reference>